<evidence type="ECO:0000313" key="4">
    <source>
        <dbReference type="EMBL" id="PRY02686.1"/>
    </source>
</evidence>
<keyword evidence="5" id="KW-1185">Reference proteome</keyword>
<sequence length="277" mass="29787">MRSKNYGSDPLAGDWRRPRKGQIPEVPAEPELVVEDAGSGFCGAVVGCGKEGVTLEDRFGRRRLFPLEPAAFLLDGEPVTLVRPAAPGQGAARSASGSLLVRGHTARVARGSRIYVEGRHDAELVEKIWGHDLRVEGVVVEYLEGVDDLPAIVADFGPGPGRRLGVLVDHLVPGSKESRIAAQVSASAHVLVVGHPFVDVWAAVKSERLGIRAWPQVPKGVPWKEGVLTELGWDRDTGAAWQRILGRVRGYGDLEPELLGRVEELIDFVTAPGTGQV</sequence>
<proteinExistence type="predicted"/>
<evidence type="ECO:0000259" key="2">
    <source>
        <dbReference type="Pfam" id="PF11296"/>
    </source>
</evidence>
<feature type="region of interest" description="Disordered" evidence="1">
    <location>
        <begin position="1"/>
        <end position="24"/>
    </location>
</feature>
<accession>A0A2T0QFH6</accession>
<evidence type="ECO:0008006" key="6">
    <source>
        <dbReference type="Google" id="ProtNLM"/>
    </source>
</evidence>
<dbReference type="EMBL" id="PVZC01000001">
    <property type="protein sequence ID" value="PRY02686.1"/>
    <property type="molecule type" value="Genomic_DNA"/>
</dbReference>
<organism evidence="4 5">
    <name type="scientific">Allonocardiopsis opalescens</name>
    <dbReference type="NCBI Taxonomy" id="1144618"/>
    <lineage>
        <taxon>Bacteria</taxon>
        <taxon>Bacillati</taxon>
        <taxon>Actinomycetota</taxon>
        <taxon>Actinomycetes</taxon>
        <taxon>Streptosporangiales</taxon>
        <taxon>Allonocardiopsis</taxon>
    </lineage>
</organism>
<dbReference type="AlphaFoldDB" id="A0A2T0QFH6"/>
<evidence type="ECO:0000256" key="1">
    <source>
        <dbReference type="SAM" id="MobiDB-lite"/>
    </source>
</evidence>
<feature type="domain" description="DUF3097" evidence="3">
    <location>
        <begin position="25"/>
        <end position="84"/>
    </location>
</feature>
<dbReference type="InterPro" id="IPR021447">
    <property type="entry name" value="DUF3097_C"/>
</dbReference>
<dbReference type="Pfam" id="PF22845">
    <property type="entry name" value="DUF3097_N"/>
    <property type="match status" value="1"/>
</dbReference>
<dbReference type="InterPro" id="IPR053883">
    <property type="entry name" value="DUF3097_N"/>
</dbReference>
<dbReference type="Proteomes" id="UP000237846">
    <property type="component" value="Unassembled WGS sequence"/>
</dbReference>
<protein>
    <recommendedName>
        <fullName evidence="6">DUF3097 family protein</fullName>
    </recommendedName>
</protein>
<evidence type="ECO:0000259" key="3">
    <source>
        <dbReference type="Pfam" id="PF22845"/>
    </source>
</evidence>
<dbReference type="RefSeq" id="WP_106240700.1">
    <property type="nucleotide sequence ID" value="NZ_PVZC01000001.1"/>
</dbReference>
<comment type="caution">
    <text evidence="4">The sequence shown here is derived from an EMBL/GenBank/DDBJ whole genome shotgun (WGS) entry which is preliminary data.</text>
</comment>
<name>A0A2T0QFH6_9ACTN</name>
<dbReference type="OrthoDB" id="3398606at2"/>
<dbReference type="Pfam" id="PF11296">
    <property type="entry name" value="DUF3097_C"/>
    <property type="match status" value="1"/>
</dbReference>
<feature type="domain" description="DUF3097" evidence="2">
    <location>
        <begin position="112"/>
        <end position="270"/>
    </location>
</feature>
<evidence type="ECO:0000313" key="5">
    <source>
        <dbReference type="Proteomes" id="UP000237846"/>
    </source>
</evidence>
<gene>
    <name evidence="4" type="ORF">CLV72_1011289</name>
</gene>
<reference evidence="4 5" key="1">
    <citation type="submission" date="2018-03" db="EMBL/GenBank/DDBJ databases">
        <title>Genomic Encyclopedia of Archaeal and Bacterial Type Strains, Phase II (KMG-II): from individual species to whole genera.</title>
        <authorList>
            <person name="Goeker M."/>
        </authorList>
    </citation>
    <scope>NUCLEOTIDE SEQUENCE [LARGE SCALE GENOMIC DNA]</scope>
    <source>
        <strain evidence="4 5">DSM 45601</strain>
    </source>
</reference>